<dbReference type="GO" id="GO:0005840">
    <property type="term" value="C:ribosome"/>
    <property type="evidence" value="ECO:0007669"/>
    <property type="project" value="UniProtKB-KW"/>
</dbReference>
<dbReference type="Gene3D" id="2.40.50.140">
    <property type="entry name" value="Nucleic acid-binding proteins"/>
    <property type="match status" value="1"/>
</dbReference>
<dbReference type="SMART" id="SM00732">
    <property type="entry name" value="YqgFc"/>
    <property type="match status" value="1"/>
</dbReference>
<dbReference type="CDD" id="cd05685">
    <property type="entry name" value="S1_Tex"/>
    <property type="match status" value="1"/>
</dbReference>
<feature type="compositionally biased region" description="Basic and acidic residues" evidence="1">
    <location>
        <begin position="754"/>
        <end position="803"/>
    </location>
</feature>
<dbReference type="Gene3D" id="1.10.3500.10">
    <property type="entry name" value="Tex N-terminal region-like"/>
    <property type="match status" value="1"/>
</dbReference>
<dbReference type="GO" id="GO:0006139">
    <property type="term" value="P:nucleobase-containing compound metabolic process"/>
    <property type="evidence" value="ECO:0007669"/>
    <property type="project" value="InterPro"/>
</dbReference>
<dbReference type="Gene3D" id="3.30.420.140">
    <property type="entry name" value="YqgF/RNase H-like domain"/>
    <property type="match status" value="1"/>
</dbReference>
<dbReference type="InterPro" id="IPR018974">
    <property type="entry name" value="Tex-like_N"/>
</dbReference>
<dbReference type="SUPFAM" id="SSF50249">
    <property type="entry name" value="Nucleic acid-binding proteins"/>
    <property type="match status" value="1"/>
</dbReference>
<dbReference type="InterPro" id="IPR032639">
    <property type="entry name" value="Tex_YqgF"/>
</dbReference>
<evidence type="ECO:0000313" key="3">
    <source>
        <dbReference type="EMBL" id="STY86094.1"/>
    </source>
</evidence>
<dbReference type="Pfam" id="PF16921">
    <property type="entry name" value="Tex_YqgF"/>
    <property type="match status" value="1"/>
</dbReference>
<dbReference type="GO" id="GO:0003735">
    <property type="term" value="F:structural constituent of ribosome"/>
    <property type="evidence" value="ECO:0007669"/>
    <property type="project" value="TreeGrafter"/>
</dbReference>
<dbReference type="GO" id="GO:0006412">
    <property type="term" value="P:translation"/>
    <property type="evidence" value="ECO:0007669"/>
    <property type="project" value="TreeGrafter"/>
</dbReference>
<evidence type="ECO:0000259" key="2">
    <source>
        <dbReference type="PROSITE" id="PS50126"/>
    </source>
</evidence>
<dbReference type="FunFam" id="1.10.10.650:FF:000001">
    <property type="entry name" value="S1 RNA-binding domain 1"/>
    <property type="match status" value="1"/>
</dbReference>
<gene>
    <name evidence="3" type="primary">yhgF</name>
    <name evidence="3" type="ORF">NCTC11227_00055</name>
</gene>
<dbReference type="Gene3D" id="1.10.150.310">
    <property type="entry name" value="Tex RuvX-like domain-like"/>
    <property type="match status" value="1"/>
</dbReference>
<feature type="region of interest" description="Disordered" evidence="1">
    <location>
        <begin position="754"/>
        <end position="818"/>
    </location>
</feature>
<dbReference type="EMBL" id="UGPW01000001">
    <property type="protein sequence ID" value="STY86094.1"/>
    <property type="molecule type" value="Genomic_DNA"/>
</dbReference>
<dbReference type="Pfam" id="PF12836">
    <property type="entry name" value="HHH_3"/>
    <property type="match status" value="1"/>
</dbReference>
<dbReference type="InterPro" id="IPR037027">
    <property type="entry name" value="YqgF/RNaseH-like_dom_sf"/>
</dbReference>
<name>A0A378PH08_9GAMM</name>
<dbReference type="PANTHER" id="PTHR10724:SF10">
    <property type="entry name" value="S1 RNA-BINDING DOMAIN-CONTAINING PROTEIN 1"/>
    <property type="match status" value="1"/>
</dbReference>
<keyword evidence="3" id="KW-0689">Ribosomal protein</keyword>
<dbReference type="GO" id="GO:0003729">
    <property type="term" value="F:mRNA binding"/>
    <property type="evidence" value="ECO:0007669"/>
    <property type="project" value="UniProtKB-ARBA"/>
</dbReference>
<sequence>MRFLWLGDYDKMMTILSSHFGFLKNKPMTDIVQTPIDHAAIYDKLAKEHGVKPSQVAAFAELFDEGASVPFIARYRKEQTGGLDDALLRALEKGLVLQRDLAARRIKVIELLTAQNALTDELVTRIEAANTKLELEEIYQPYRPRRRSVAARARLAGLEPIAQDILVGATPSEALEGFSCPETLTDETGETFEADFKDFDKQLAGVQAIILDTWAQSLDLLDEVRLGFNKTASIRSELVGEEKREAGEKFKDYFEHSEPFAKLSNHRLLAMLRGRQQNVLVLHVDGEDEPFVQKIKSHFGVDQSAVNGAFLADTADKLWHAKWRSQIEHRLLTERRVAAETDAIGVFAENLKHLLMTAPAGRKVILGVDPGIRHGVKMAVIDATGDVLATDTAYPFEPYNKVDEARKMIAGLIRSHGVELVAIGNGTASRESESLIKSIIDDEKLSVKALVISEAGASVYSASQIASNELPDLDVSVRGAVSIARRLQDPLSELVKVEPKAIGVGQYQHDVNQTELESSLDKVTEDCVNAVGVDVNTASPAILAHIAGLNKNVAQQIVDYRRTNGAFKNREELKAVPRLGVKTFEQAAGFLRIKDGTEPLDATGVHPESYGLVYEILRKADKSLTDVLGNEAVAKSLNDSADNFSQLATVVAELAKPAHDPRGEFKTAKFRDDVNSIKDLTVGMVLEGVVTNVTAFGCFVDVGVHQDGLVHISELSDGFVDNPAAVVKPQDIVSVRVISVDEARGRIGFSMKSEVAKADKKADKPKEKEDRKPRTSDKKADKTKDRRSERRRSDKSDKPKAQDNKVGSLGALLKQAGL</sequence>
<accession>A0A378PH08</accession>
<proteinExistence type="predicted"/>
<dbReference type="InterPro" id="IPR055179">
    <property type="entry name" value="Tex-like_central_region"/>
</dbReference>
<dbReference type="InterPro" id="IPR044146">
    <property type="entry name" value="S1_Tex"/>
</dbReference>
<dbReference type="Proteomes" id="UP000255102">
    <property type="component" value="Unassembled WGS sequence"/>
</dbReference>
<dbReference type="STRING" id="29433.MOVS_00270"/>
<feature type="domain" description="S1 motif" evidence="2">
    <location>
        <begin position="683"/>
        <end position="752"/>
    </location>
</feature>
<dbReference type="InterPro" id="IPR003029">
    <property type="entry name" value="S1_domain"/>
</dbReference>
<dbReference type="FunFam" id="3.30.420.140:FF:000001">
    <property type="entry name" value="RNA-binding transcriptional accessory protein"/>
    <property type="match status" value="1"/>
</dbReference>
<dbReference type="SUPFAM" id="SSF158832">
    <property type="entry name" value="Tex N-terminal region-like"/>
    <property type="match status" value="1"/>
</dbReference>
<dbReference type="InterPro" id="IPR006641">
    <property type="entry name" value="YqgF/RNaseH-like_dom"/>
</dbReference>
<evidence type="ECO:0000313" key="4">
    <source>
        <dbReference type="Proteomes" id="UP000255102"/>
    </source>
</evidence>
<dbReference type="InterPro" id="IPR023323">
    <property type="entry name" value="Tex-like_dom_sf"/>
</dbReference>
<dbReference type="InterPro" id="IPR023319">
    <property type="entry name" value="Tex-like_HTH_dom_sf"/>
</dbReference>
<dbReference type="Gene3D" id="1.10.10.650">
    <property type="entry name" value="RuvA domain 2-like"/>
    <property type="match status" value="1"/>
</dbReference>
<organism evidence="3 4">
    <name type="scientific">Moraxella ovis</name>
    <dbReference type="NCBI Taxonomy" id="29433"/>
    <lineage>
        <taxon>Bacteria</taxon>
        <taxon>Pseudomonadati</taxon>
        <taxon>Pseudomonadota</taxon>
        <taxon>Gammaproteobacteria</taxon>
        <taxon>Moraxellales</taxon>
        <taxon>Moraxellaceae</taxon>
        <taxon>Moraxella</taxon>
    </lineage>
</organism>
<dbReference type="InterPro" id="IPR012337">
    <property type="entry name" value="RNaseH-like_sf"/>
</dbReference>
<dbReference type="InterPro" id="IPR012340">
    <property type="entry name" value="NA-bd_OB-fold"/>
</dbReference>
<dbReference type="GO" id="GO:0005737">
    <property type="term" value="C:cytoplasm"/>
    <property type="evidence" value="ECO:0007669"/>
    <property type="project" value="UniProtKB-ARBA"/>
</dbReference>
<dbReference type="SMART" id="SM00316">
    <property type="entry name" value="S1"/>
    <property type="match status" value="1"/>
</dbReference>
<dbReference type="SUPFAM" id="SSF53098">
    <property type="entry name" value="Ribonuclease H-like"/>
    <property type="match status" value="1"/>
</dbReference>
<protein>
    <submittedName>
        <fullName evidence="3">Ribosomal protein S1</fullName>
    </submittedName>
</protein>
<dbReference type="PROSITE" id="PS50126">
    <property type="entry name" value="S1"/>
    <property type="match status" value="1"/>
</dbReference>
<reference evidence="3 4" key="1">
    <citation type="submission" date="2018-06" db="EMBL/GenBank/DDBJ databases">
        <authorList>
            <consortium name="Pathogen Informatics"/>
            <person name="Doyle S."/>
        </authorList>
    </citation>
    <scope>NUCLEOTIDE SEQUENCE [LARGE SCALE GENOMIC DNA]</scope>
    <source>
        <strain evidence="3 4">NCTC11227</strain>
    </source>
</reference>
<dbReference type="FunFam" id="2.40.50.140:FF:000051">
    <property type="entry name" value="RNA-binding transcriptional accessory protein"/>
    <property type="match status" value="1"/>
</dbReference>
<dbReference type="InterPro" id="IPR010994">
    <property type="entry name" value="RuvA_2-like"/>
</dbReference>
<dbReference type="AlphaFoldDB" id="A0A378PH08"/>
<dbReference type="InterPro" id="IPR041692">
    <property type="entry name" value="HHH_9"/>
</dbReference>
<dbReference type="Pfam" id="PF22706">
    <property type="entry name" value="Tex_central_region"/>
    <property type="match status" value="1"/>
</dbReference>
<dbReference type="Pfam" id="PF00575">
    <property type="entry name" value="S1"/>
    <property type="match status" value="1"/>
</dbReference>
<keyword evidence="3" id="KW-0687">Ribonucleoprotein</keyword>
<dbReference type="PANTHER" id="PTHR10724">
    <property type="entry name" value="30S RIBOSOMAL PROTEIN S1"/>
    <property type="match status" value="1"/>
</dbReference>
<evidence type="ECO:0000256" key="1">
    <source>
        <dbReference type="SAM" id="MobiDB-lite"/>
    </source>
</evidence>
<dbReference type="Pfam" id="PF09371">
    <property type="entry name" value="Tex_N"/>
    <property type="match status" value="1"/>
</dbReference>
<dbReference type="Pfam" id="PF17674">
    <property type="entry name" value="HHH_9"/>
    <property type="match status" value="1"/>
</dbReference>
<dbReference type="InterPro" id="IPR050437">
    <property type="entry name" value="Ribos_protein_bS1-like"/>
</dbReference>
<dbReference type="SUPFAM" id="SSF47781">
    <property type="entry name" value="RuvA domain 2-like"/>
    <property type="match status" value="2"/>
</dbReference>